<geneLocation type="plasmid" evidence="2">
    <name>pFRL1</name>
</geneLocation>
<sequence>MTATGFHAAPATEAGTARWPLTHQTRKEMDVMPDREFYEVDVPIHDSTDPDRRGLHVFTGVADSPAAALRRAHEVYDAALAAHMAGLEIPGRQPDSWGAAGLRPGWQMEWAAAKAGPWHNPLSCTTRSHFAL</sequence>
<gene>
    <name evidence="2" type="ORF">pFRL1.42</name>
</gene>
<dbReference type="EMBL" id="DQ322651">
    <property type="protein sequence ID" value="ABC67430.1"/>
    <property type="molecule type" value="Genomic_DNA"/>
</dbReference>
<evidence type="ECO:0000313" key="2">
    <source>
        <dbReference type="EMBL" id="ABC67430.1"/>
    </source>
</evidence>
<protein>
    <submittedName>
        <fullName evidence="2">Uncharacterized protein</fullName>
    </submittedName>
</protein>
<keyword evidence="2" id="KW-0614">Plasmid</keyword>
<feature type="region of interest" description="Disordered" evidence="1">
    <location>
        <begin position="1"/>
        <end position="20"/>
    </location>
</feature>
<evidence type="ECO:0000256" key="1">
    <source>
        <dbReference type="SAM" id="MobiDB-lite"/>
    </source>
</evidence>
<dbReference type="AlphaFoldDB" id="Q2LEN5"/>
<reference evidence="2" key="1">
    <citation type="journal article" date="2006" name="Appl. Environ. Microbiol.">
        <title>Diversity of telomere palindromic sequences and replication genes among Streptomyces linear plasmids.</title>
        <authorList>
            <person name="Zhang R."/>
            <person name="Yang Y."/>
            <person name="Fang P."/>
            <person name="Jiang C."/>
            <person name="Xu L."/>
            <person name="Zhu Y."/>
            <person name="Shen M."/>
            <person name="Xia H."/>
            <person name="Zhao J."/>
            <person name="Chen T."/>
            <person name="Qin Z."/>
        </authorList>
    </citation>
    <scope>NUCLEOTIDE SEQUENCE</scope>
    <source>
        <strain evidence="2">FR1</strain>
        <plasmid evidence="2">pFRL1</plasmid>
    </source>
</reference>
<organism evidence="2">
    <name type="scientific">Streptomyces sp. FR1</name>
    <dbReference type="NCBI Taxonomy" id="349971"/>
    <lineage>
        <taxon>Bacteria</taxon>
        <taxon>Bacillati</taxon>
        <taxon>Actinomycetota</taxon>
        <taxon>Actinomycetes</taxon>
        <taxon>Kitasatosporales</taxon>
        <taxon>Streptomycetaceae</taxon>
        <taxon>Streptomyces</taxon>
    </lineage>
</organism>
<accession>Q2LEN5</accession>
<name>Q2LEN5_9ACTN</name>
<proteinExistence type="predicted"/>